<dbReference type="Pfam" id="PF14239">
    <property type="entry name" value="RRXRR"/>
    <property type="match status" value="1"/>
</dbReference>
<reference evidence="2" key="1">
    <citation type="journal article" date="2015" name="Nature">
        <title>Complex archaea that bridge the gap between prokaryotes and eukaryotes.</title>
        <authorList>
            <person name="Spang A."/>
            <person name="Saw J.H."/>
            <person name="Jorgensen S.L."/>
            <person name="Zaremba-Niedzwiedzka K."/>
            <person name="Martijn J."/>
            <person name="Lind A.E."/>
            <person name="van Eijk R."/>
            <person name="Schleper C."/>
            <person name="Guy L."/>
            <person name="Ettema T.J."/>
        </authorList>
    </citation>
    <scope>NUCLEOTIDE SEQUENCE</scope>
</reference>
<dbReference type="CDD" id="cd00085">
    <property type="entry name" value="HNHc"/>
    <property type="match status" value="1"/>
</dbReference>
<dbReference type="InterPro" id="IPR002711">
    <property type="entry name" value="HNH"/>
</dbReference>
<evidence type="ECO:0000313" key="2">
    <source>
        <dbReference type="EMBL" id="KKM78717.1"/>
    </source>
</evidence>
<dbReference type="GO" id="GO:0003676">
    <property type="term" value="F:nucleic acid binding"/>
    <property type="evidence" value="ECO:0007669"/>
    <property type="project" value="InterPro"/>
</dbReference>
<dbReference type="EMBL" id="LAZR01008446">
    <property type="protein sequence ID" value="KKM78717.1"/>
    <property type="molecule type" value="Genomic_DNA"/>
</dbReference>
<name>A0A0F9NBE0_9ZZZZ</name>
<dbReference type="InterPro" id="IPR025938">
    <property type="entry name" value="RRXRR_dom"/>
</dbReference>
<dbReference type="SMART" id="SM00507">
    <property type="entry name" value="HNHc"/>
    <property type="match status" value="1"/>
</dbReference>
<accession>A0A0F9NBE0</accession>
<feature type="domain" description="HNH nuclease" evidence="1">
    <location>
        <begin position="183"/>
        <end position="237"/>
    </location>
</feature>
<dbReference type="InterPro" id="IPR047693">
    <property type="entry name" value="RNA-guided_IscB-like"/>
</dbReference>
<sequence>MVVYVLNCWGEPLMPCRPQRARKLLKDRKAKVVSRVPFTIRLLFGSGSATQEITAGMDTGSKHLGCAAVANGQVIYYSDVELRSDILRKMVRRKNYRRARRGRKVRYRPARWNNRASMRRAGRLGSSLRSKLESHLREKRFVESILPISSWIVETAQFDIHRIQNPDVTGVGYQQGPQAGFENVKAYVLHRDGYKCQHKVKGTKHSKQLHVHHVVWRRDGGTDEPGNLLTLCCDCHEALHAGQWDLVKRYVTKTRHATHVGIVQARLKKSDWTFTETFGYLTKMKRRQLGLTKTHANDAIAVCCIGLDHVEAPTIVLYKRHVAAGDYRQTRGKRSEVRLPTGKLFGLRRFDLIKTPKGIGFVKGKRSSGYFDVMEFLWEAVVKSAPAYKNCVRLAARSSTLVALRPTGGL</sequence>
<dbReference type="Pfam" id="PF01844">
    <property type="entry name" value="HNH"/>
    <property type="match status" value="1"/>
</dbReference>
<dbReference type="GO" id="GO:0004519">
    <property type="term" value="F:endonuclease activity"/>
    <property type="evidence" value="ECO:0007669"/>
    <property type="project" value="InterPro"/>
</dbReference>
<evidence type="ECO:0000259" key="1">
    <source>
        <dbReference type="SMART" id="SM00507"/>
    </source>
</evidence>
<comment type="caution">
    <text evidence="2">The sequence shown here is derived from an EMBL/GenBank/DDBJ whole genome shotgun (WGS) entry which is preliminary data.</text>
</comment>
<gene>
    <name evidence="2" type="ORF">LCGC14_1357170</name>
</gene>
<organism evidence="2">
    <name type="scientific">marine sediment metagenome</name>
    <dbReference type="NCBI Taxonomy" id="412755"/>
    <lineage>
        <taxon>unclassified sequences</taxon>
        <taxon>metagenomes</taxon>
        <taxon>ecological metagenomes</taxon>
    </lineage>
</organism>
<dbReference type="AlphaFoldDB" id="A0A0F9NBE0"/>
<dbReference type="GO" id="GO:0008270">
    <property type="term" value="F:zinc ion binding"/>
    <property type="evidence" value="ECO:0007669"/>
    <property type="project" value="InterPro"/>
</dbReference>
<dbReference type="NCBIfam" id="NF040563">
    <property type="entry name" value="guided_IscB"/>
    <property type="match status" value="1"/>
</dbReference>
<protein>
    <recommendedName>
        <fullName evidence="1">HNH nuclease domain-containing protein</fullName>
    </recommendedName>
</protein>
<proteinExistence type="predicted"/>
<dbReference type="InterPro" id="IPR003615">
    <property type="entry name" value="HNH_nuc"/>
</dbReference>
<dbReference type="Gene3D" id="1.10.30.50">
    <property type="match status" value="1"/>
</dbReference>